<feature type="region of interest" description="Disordered" evidence="1">
    <location>
        <begin position="20"/>
        <end position="77"/>
    </location>
</feature>
<keyword evidence="2" id="KW-0732">Signal</keyword>
<evidence type="ECO:0000313" key="3">
    <source>
        <dbReference type="EMBL" id="QEM13216.1"/>
    </source>
</evidence>
<evidence type="ECO:0000256" key="1">
    <source>
        <dbReference type="SAM" id="MobiDB-lite"/>
    </source>
</evidence>
<protein>
    <recommendedName>
        <fullName evidence="5">Coproporphyrinogen III oxidase</fullName>
    </recommendedName>
</protein>
<dbReference type="RefSeq" id="WP_146750084.1">
    <property type="nucleotide sequence ID" value="NZ_CP043450.1"/>
</dbReference>
<name>A0A5C1I5T3_9SPHI</name>
<accession>A0A5C1I5T3</accession>
<feature type="signal peptide" evidence="2">
    <location>
        <begin position="1"/>
        <end position="17"/>
    </location>
</feature>
<dbReference type="EMBL" id="CP043450">
    <property type="protein sequence ID" value="QEM13216.1"/>
    <property type="molecule type" value="Genomic_DNA"/>
</dbReference>
<feature type="compositionally biased region" description="Polar residues" evidence="1">
    <location>
        <begin position="44"/>
        <end position="66"/>
    </location>
</feature>
<organism evidence="3 4">
    <name type="scientific">Mucilaginibacter rubeus</name>
    <dbReference type="NCBI Taxonomy" id="2027860"/>
    <lineage>
        <taxon>Bacteria</taxon>
        <taxon>Pseudomonadati</taxon>
        <taxon>Bacteroidota</taxon>
        <taxon>Sphingobacteriia</taxon>
        <taxon>Sphingobacteriales</taxon>
        <taxon>Sphingobacteriaceae</taxon>
        <taxon>Mucilaginibacter</taxon>
    </lineage>
</organism>
<dbReference type="KEGG" id="mrub:DEO27_025475"/>
<reference evidence="3" key="1">
    <citation type="submission" date="2019-08" db="EMBL/GenBank/DDBJ databases">
        <title>Comparative genome analysis confer to the adaptation heavy metal polluted environment.</title>
        <authorList>
            <person name="Li Y."/>
        </authorList>
    </citation>
    <scope>NUCLEOTIDE SEQUENCE [LARGE SCALE GENOMIC DNA]</scope>
    <source>
        <strain evidence="3">P1</strain>
    </source>
</reference>
<evidence type="ECO:0000256" key="2">
    <source>
        <dbReference type="SAM" id="SignalP"/>
    </source>
</evidence>
<proteinExistence type="predicted"/>
<sequence length="77" mass="7827">MKKFVFLFLITATIAFTACHSNDKSPNRTNDTSAAKGSGGPADSSKTATPGNSASTPNSSDTTTLGADTDSAVHPVH</sequence>
<dbReference type="Proteomes" id="UP000251402">
    <property type="component" value="Chromosome"/>
</dbReference>
<dbReference type="PROSITE" id="PS51257">
    <property type="entry name" value="PROKAR_LIPOPROTEIN"/>
    <property type="match status" value="1"/>
</dbReference>
<feature type="chain" id="PRO_5022812568" description="Coproporphyrinogen III oxidase" evidence="2">
    <location>
        <begin position="18"/>
        <end position="77"/>
    </location>
</feature>
<gene>
    <name evidence="3" type="ORF">DEO27_025475</name>
</gene>
<keyword evidence="4" id="KW-1185">Reference proteome</keyword>
<evidence type="ECO:0000313" key="4">
    <source>
        <dbReference type="Proteomes" id="UP000251402"/>
    </source>
</evidence>
<dbReference type="OrthoDB" id="799749at2"/>
<dbReference type="AlphaFoldDB" id="A0A5C1I5T3"/>
<evidence type="ECO:0008006" key="5">
    <source>
        <dbReference type="Google" id="ProtNLM"/>
    </source>
</evidence>